<evidence type="ECO:0000313" key="2">
    <source>
        <dbReference type="Proteomes" id="UP000327167"/>
    </source>
</evidence>
<dbReference type="Proteomes" id="UP000327167">
    <property type="component" value="Unassembled WGS sequence"/>
</dbReference>
<name>A0A5E6Y2V7_PSEFL</name>
<protein>
    <submittedName>
        <fullName evidence="1">Uncharacterized protein</fullName>
    </submittedName>
</protein>
<dbReference type="AlphaFoldDB" id="A0A5E6Y2V7"/>
<proteinExistence type="predicted"/>
<sequence length="76" mass="8855">MYPKEKYLADMEIYNESSVKDFVMPSSYEHLKDEIKLRQITSLHPGLIRGLYKEDYASFEGAWVEVLKTTGRGTHL</sequence>
<accession>A0A5E6Y2V7</accession>
<gene>
    <name evidence="1" type="ORF">PS655_06012</name>
</gene>
<evidence type="ECO:0000313" key="1">
    <source>
        <dbReference type="EMBL" id="VVN47793.1"/>
    </source>
</evidence>
<dbReference type="EMBL" id="CABVHJ010000041">
    <property type="protein sequence ID" value="VVN47793.1"/>
    <property type="molecule type" value="Genomic_DNA"/>
</dbReference>
<reference evidence="1 2" key="1">
    <citation type="submission" date="2019-09" db="EMBL/GenBank/DDBJ databases">
        <authorList>
            <person name="Chandra G."/>
            <person name="Truman W A."/>
        </authorList>
    </citation>
    <scope>NUCLEOTIDE SEQUENCE [LARGE SCALE GENOMIC DNA]</scope>
    <source>
        <strain evidence="1">PS655</strain>
    </source>
</reference>
<organism evidence="1 2">
    <name type="scientific">Pseudomonas fluorescens</name>
    <dbReference type="NCBI Taxonomy" id="294"/>
    <lineage>
        <taxon>Bacteria</taxon>
        <taxon>Pseudomonadati</taxon>
        <taxon>Pseudomonadota</taxon>
        <taxon>Gammaproteobacteria</taxon>
        <taxon>Pseudomonadales</taxon>
        <taxon>Pseudomonadaceae</taxon>
        <taxon>Pseudomonas</taxon>
    </lineage>
</organism>